<keyword evidence="9" id="KW-1185">Reference proteome</keyword>
<dbReference type="PANTHER" id="PTHR22761">
    <property type="entry name" value="CHARGED MULTIVESICULAR BODY PROTEIN"/>
    <property type="match status" value="1"/>
</dbReference>
<dbReference type="AlphaFoldDB" id="A0A3G2S7X9"/>
<name>A0A3G2S7X9_MALR7</name>
<comment type="similarity">
    <text evidence="2">Belongs to the SNF7 family.</text>
</comment>
<dbReference type="Proteomes" id="UP000269793">
    <property type="component" value="Chromosome VI"/>
</dbReference>
<keyword evidence="3" id="KW-0813">Transport</keyword>
<dbReference type="GO" id="GO:0000815">
    <property type="term" value="C:ESCRT III complex"/>
    <property type="evidence" value="ECO:0007669"/>
    <property type="project" value="TreeGrafter"/>
</dbReference>
<evidence type="ECO:0000256" key="2">
    <source>
        <dbReference type="ARBA" id="ARBA00006190"/>
    </source>
</evidence>
<proteinExistence type="inferred from homology"/>
<evidence type="ECO:0000256" key="3">
    <source>
        <dbReference type="ARBA" id="ARBA00022448"/>
    </source>
</evidence>
<organism evidence="8 9">
    <name type="scientific">Malassezia restricta (strain ATCC 96810 / NBRC 103918 / CBS 7877)</name>
    <name type="common">Seborrheic dermatitis infection agent</name>
    <dbReference type="NCBI Taxonomy" id="425264"/>
    <lineage>
        <taxon>Eukaryota</taxon>
        <taxon>Fungi</taxon>
        <taxon>Dikarya</taxon>
        <taxon>Basidiomycota</taxon>
        <taxon>Ustilaginomycotina</taxon>
        <taxon>Malasseziomycetes</taxon>
        <taxon>Malasseziales</taxon>
        <taxon>Malasseziaceae</taxon>
        <taxon>Malassezia</taxon>
    </lineage>
</organism>
<dbReference type="GO" id="GO:0006900">
    <property type="term" value="P:vesicle budding from membrane"/>
    <property type="evidence" value="ECO:0007669"/>
    <property type="project" value="TreeGrafter"/>
</dbReference>
<dbReference type="Pfam" id="PF03357">
    <property type="entry name" value="Snf7"/>
    <property type="match status" value="1"/>
</dbReference>
<protein>
    <submittedName>
        <fullName evidence="8">Charged multivesicular body protein 6</fullName>
    </submittedName>
</protein>
<sequence>MGTSQSKGVRVTKQDRAVLDLKVQRDRVRQYQRKLQQVLDREHDIARQAVREGHMERARLALRQRAYQNGLIEKTDQQLATLQELVSTIEFAQLEQSVLYGLSQGSEVLKQIHEETRLERVEQILDTAAESQHYQNEINDMLSSTLTADEQQSVEEELVRIASQAQEMPDAGTHHTTMEPTLPSAPKHDMARTSSGRERTHEVLVTEHAS</sequence>
<feature type="compositionally biased region" description="Basic and acidic residues" evidence="7">
    <location>
        <begin position="186"/>
        <end position="210"/>
    </location>
</feature>
<evidence type="ECO:0000313" key="8">
    <source>
        <dbReference type="EMBL" id="AYO44194.1"/>
    </source>
</evidence>
<keyword evidence="5" id="KW-0653">Protein transport</keyword>
<evidence type="ECO:0000256" key="4">
    <source>
        <dbReference type="ARBA" id="ARBA00022753"/>
    </source>
</evidence>
<gene>
    <name evidence="8" type="primary">CHMP6</name>
    <name evidence="8" type="ORF">DNF11_3244</name>
</gene>
<dbReference type="GO" id="GO:0005771">
    <property type="term" value="C:multivesicular body"/>
    <property type="evidence" value="ECO:0007669"/>
    <property type="project" value="TreeGrafter"/>
</dbReference>
<keyword evidence="4" id="KW-0967">Endosome</keyword>
<dbReference type="GO" id="GO:0015031">
    <property type="term" value="P:protein transport"/>
    <property type="evidence" value="ECO:0007669"/>
    <property type="project" value="UniProtKB-KW"/>
</dbReference>
<dbReference type="Gene3D" id="6.10.140.1230">
    <property type="match status" value="1"/>
</dbReference>
<dbReference type="VEuPathDB" id="FungiDB:DNF11_3244"/>
<feature type="region of interest" description="Disordered" evidence="7">
    <location>
        <begin position="168"/>
        <end position="210"/>
    </location>
</feature>
<evidence type="ECO:0000256" key="1">
    <source>
        <dbReference type="ARBA" id="ARBA00004608"/>
    </source>
</evidence>
<accession>A0A3G2S7X9</accession>
<reference evidence="8 9" key="1">
    <citation type="submission" date="2018-10" db="EMBL/GenBank/DDBJ databases">
        <title>Complete genome sequence of Malassezia restricta CBS 7877.</title>
        <authorList>
            <person name="Morand S.C."/>
            <person name="Bertignac M."/>
            <person name="Iltis A."/>
            <person name="Kolder I."/>
            <person name="Pirovano W."/>
            <person name="Jourdain R."/>
            <person name="Clavaud C."/>
        </authorList>
    </citation>
    <scope>NUCLEOTIDE SEQUENCE [LARGE SCALE GENOMIC DNA]</scope>
    <source>
        <strain evidence="8 9">CBS 7877</strain>
    </source>
</reference>
<evidence type="ECO:0000256" key="5">
    <source>
        <dbReference type="ARBA" id="ARBA00022927"/>
    </source>
</evidence>
<dbReference type="STRING" id="425264.A0A3G2S7X9"/>
<dbReference type="OrthoDB" id="441172at2759"/>
<evidence type="ECO:0000313" key="9">
    <source>
        <dbReference type="Proteomes" id="UP000269793"/>
    </source>
</evidence>
<evidence type="ECO:0000256" key="7">
    <source>
        <dbReference type="SAM" id="MobiDB-lite"/>
    </source>
</evidence>
<keyword evidence="6" id="KW-0472">Membrane</keyword>
<dbReference type="InterPro" id="IPR005024">
    <property type="entry name" value="Snf7_fam"/>
</dbReference>
<comment type="subcellular location">
    <subcellularLocation>
        <location evidence="1">Endosome membrane</location>
    </subcellularLocation>
</comment>
<dbReference type="PANTHER" id="PTHR22761:SF5">
    <property type="entry name" value="CHARGED MULTIVESICULAR BODY PROTEIN 6"/>
    <property type="match status" value="1"/>
</dbReference>
<dbReference type="EMBL" id="CP033153">
    <property type="protein sequence ID" value="AYO44194.1"/>
    <property type="molecule type" value="Genomic_DNA"/>
</dbReference>
<dbReference type="GO" id="GO:0032511">
    <property type="term" value="P:late endosome to vacuole transport via multivesicular body sorting pathway"/>
    <property type="evidence" value="ECO:0007669"/>
    <property type="project" value="TreeGrafter"/>
</dbReference>
<evidence type="ECO:0000256" key="6">
    <source>
        <dbReference type="ARBA" id="ARBA00023136"/>
    </source>
</evidence>